<gene>
    <name evidence="2" type="ORF">NS319_07860</name>
</gene>
<accession>A0A147HZG6</accession>
<reference evidence="2 3" key="1">
    <citation type="journal article" date="2016" name="Front. Microbiol.">
        <title>Genomic Resource of Rice Seed Associated Bacteria.</title>
        <authorList>
            <person name="Midha S."/>
            <person name="Bansal K."/>
            <person name="Sharma S."/>
            <person name="Kumar N."/>
            <person name="Patil P.P."/>
            <person name="Chaudhry V."/>
            <person name="Patil P.B."/>
        </authorList>
    </citation>
    <scope>NUCLEOTIDE SEQUENCE [LARGE SCALE GENOMIC DNA]</scope>
    <source>
        <strain evidence="2 3">NS319</strain>
    </source>
</reference>
<protein>
    <recommendedName>
        <fullName evidence="4">Urease-associated protein</fullName>
    </recommendedName>
</protein>
<keyword evidence="1" id="KW-0812">Transmembrane</keyword>
<dbReference type="NCBIfam" id="TIGR02117">
    <property type="entry name" value="chp_urease_rgn"/>
    <property type="match status" value="1"/>
</dbReference>
<dbReference type="InterPro" id="IPR011727">
    <property type="entry name" value="CHP02117"/>
</dbReference>
<keyword evidence="1" id="KW-0472">Membrane</keyword>
<organism evidence="2 3">
    <name type="scientific">Sphingomonas sanguinis</name>
    <dbReference type="NCBI Taxonomy" id="33051"/>
    <lineage>
        <taxon>Bacteria</taxon>
        <taxon>Pseudomonadati</taxon>
        <taxon>Pseudomonadota</taxon>
        <taxon>Alphaproteobacteria</taxon>
        <taxon>Sphingomonadales</taxon>
        <taxon>Sphingomonadaceae</taxon>
        <taxon>Sphingomonas</taxon>
    </lineage>
</organism>
<feature type="transmembrane region" description="Helical" evidence="1">
    <location>
        <begin position="21"/>
        <end position="42"/>
    </location>
</feature>
<evidence type="ECO:0000313" key="2">
    <source>
        <dbReference type="EMBL" id="KTT70373.1"/>
    </source>
</evidence>
<dbReference type="EMBL" id="LDTD01000053">
    <property type="protein sequence ID" value="KTT70373.1"/>
    <property type="molecule type" value="Genomic_DNA"/>
</dbReference>
<name>A0A147HZG6_9SPHN</name>
<dbReference type="STRING" id="33051.SB4_12875"/>
<dbReference type="AlphaFoldDB" id="A0A147HZG6"/>
<evidence type="ECO:0008006" key="4">
    <source>
        <dbReference type="Google" id="ProtNLM"/>
    </source>
</evidence>
<comment type="caution">
    <text evidence="2">The sequence shown here is derived from an EMBL/GenBank/DDBJ whole genome shotgun (WGS) entry which is preliminary data.</text>
</comment>
<dbReference type="Pfam" id="PF09601">
    <property type="entry name" value="DUF2459"/>
    <property type="match status" value="1"/>
</dbReference>
<sequence>MMMVTNETISWRRQARVARGVAAAIGLILFGYFGLGLTLGAIPRTTIPLPAAGADAVTIFVESSAIHTAIIVPKQAAGVDWRDWAPGQDLRDPRYAGFPFLAIGWGEAGFFRETPHWRDVRPGTILRAALGSDRTLIHVDHLPLPRANGDDVRAVRLSPQAYRRLVGVIQTSWKRGGPHYPGYDVYDAFYEANGRYSAAHTCNSWTGDALAAAGVRMGWWTPFPASVMAWL</sequence>
<proteinExistence type="predicted"/>
<dbReference type="PATRIC" id="fig|33051.3.peg.2697"/>
<keyword evidence="1" id="KW-1133">Transmembrane helix</keyword>
<evidence type="ECO:0000313" key="3">
    <source>
        <dbReference type="Proteomes" id="UP000072867"/>
    </source>
</evidence>
<dbReference type="Proteomes" id="UP000072867">
    <property type="component" value="Unassembled WGS sequence"/>
</dbReference>
<evidence type="ECO:0000256" key="1">
    <source>
        <dbReference type="SAM" id="Phobius"/>
    </source>
</evidence>